<dbReference type="GO" id="GO:0099620">
    <property type="term" value="F:UDP-4-amino-4-deoxy-L-arabinose aminotransferase"/>
    <property type="evidence" value="ECO:0007669"/>
    <property type="project" value="UniProtKB-EC"/>
</dbReference>
<keyword evidence="3" id="KW-0808">Transferase</keyword>
<dbReference type="PANTHER" id="PTHR30244:SF34">
    <property type="entry name" value="DTDP-4-AMINO-4,6-DIDEOXYGALACTOSE TRANSAMINASE"/>
    <property type="match status" value="1"/>
</dbReference>
<dbReference type="GO" id="GO:0000271">
    <property type="term" value="P:polysaccharide biosynthetic process"/>
    <property type="evidence" value="ECO:0007669"/>
    <property type="project" value="TreeGrafter"/>
</dbReference>
<dbReference type="AlphaFoldDB" id="A0A1Y5RX17"/>
<dbReference type="CDD" id="cd00616">
    <property type="entry name" value="AHBA_syn"/>
    <property type="match status" value="1"/>
</dbReference>
<dbReference type="RefSeq" id="WP_085794650.1">
    <property type="nucleotide sequence ID" value="NZ_FWFO01000001.1"/>
</dbReference>
<dbReference type="Proteomes" id="UP000193077">
    <property type="component" value="Unassembled WGS sequence"/>
</dbReference>
<keyword evidence="4" id="KW-1185">Reference proteome</keyword>
<protein>
    <submittedName>
        <fullName evidence="3">UDP-4-amino-4-deoxy-L-arabinose--oxoglutarate aminotransferase</fullName>
        <ecNumber evidence="3">2.6.1.87</ecNumber>
    </submittedName>
</protein>
<accession>A0A1Y5RX17</accession>
<proteinExistence type="inferred from homology"/>
<dbReference type="InterPro" id="IPR000653">
    <property type="entry name" value="DegT/StrS_aminotransferase"/>
</dbReference>
<evidence type="ECO:0000313" key="4">
    <source>
        <dbReference type="Proteomes" id="UP000193077"/>
    </source>
</evidence>
<dbReference type="InterPro" id="IPR015422">
    <property type="entry name" value="PyrdxlP-dep_Trfase_small"/>
</dbReference>
<evidence type="ECO:0000256" key="2">
    <source>
        <dbReference type="RuleBase" id="RU004508"/>
    </source>
</evidence>
<dbReference type="EC" id="2.6.1.87" evidence="3"/>
<keyword evidence="3" id="KW-0032">Aminotransferase</keyword>
<dbReference type="OrthoDB" id="9768668at2"/>
<evidence type="ECO:0000313" key="3">
    <source>
        <dbReference type="EMBL" id="SLN26932.1"/>
    </source>
</evidence>
<keyword evidence="2" id="KW-0663">Pyridoxal phosphate</keyword>
<organism evidence="3 4">
    <name type="scientific">Falsiruegeria litorea R37</name>
    <dbReference type="NCBI Taxonomy" id="1200284"/>
    <lineage>
        <taxon>Bacteria</taxon>
        <taxon>Pseudomonadati</taxon>
        <taxon>Pseudomonadota</taxon>
        <taxon>Alphaproteobacteria</taxon>
        <taxon>Rhodobacterales</taxon>
        <taxon>Roseobacteraceae</taxon>
        <taxon>Falsiruegeria</taxon>
    </lineage>
</organism>
<gene>
    <name evidence="3" type="primary">arnB</name>
    <name evidence="3" type="ORF">TRL7639_00990</name>
</gene>
<dbReference type="SUPFAM" id="SSF53383">
    <property type="entry name" value="PLP-dependent transferases"/>
    <property type="match status" value="1"/>
</dbReference>
<dbReference type="InterPro" id="IPR015421">
    <property type="entry name" value="PyrdxlP-dep_Trfase_major"/>
</dbReference>
<dbReference type="Gene3D" id="3.90.1150.10">
    <property type="entry name" value="Aspartate Aminotransferase, domain 1"/>
    <property type="match status" value="1"/>
</dbReference>
<dbReference type="InterPro" id="IPR015424">
    <property type="entry name" value="PyrdxlP-dep_Trfase"/>
</dbReference>
<reference evidence="3 4" key="1">
    <citation type="submission" date="2017-03" db="EMBL/GenBank/DDBJ databases">
        <authorList>
            <person name="Afonso C.L."/>
            <person name="Miller P.J."/>
            <person name="Scott M.A."/>
            <person name="Spackman E."/>
            <person name="Goraichik I."/>
            <person name="Dimitrov K.M."/>
            <person name="Suarez D.L."/>
            <person name="Swayne D.E."/>
        </authorList>
    </citation>
    <scope>NUCLEOTIDE SEQUENCE [LARGE SCALE GENOMIC DNA]</scope>
    <source>
        <strain evidence="3 4">CECT 7639</strain>
    </source>
</reference>
<comment type="similarity">
    <text evidence="1 2">Belongs to the DegT/DnrJ/EryC1 family.</text>
</comment>
<dbReference type="EMBL" id="FWFO01000001">
    <property type="protein sequence ID" value="SLN26932.1"/>
    <property type="molecule type" value="Genomic_DNA"/>
</dbReference>
<dbReference type="Gene3D" id="3.40.640.10">
    <property type="entry name" value="Type I PLP-dependent aspartate aminotransferase-like (Major domain)"/>
    <property type="match status" value="1"/>
</dbReference>
<name>A0A1Y5RX17_9RHOB</name>
<dbReference type="GO" id="GO:0030170">
    <property type="term" value="F:pyridoxal phosphate binding"/>
    <property type="evidence" value="ECO:0007669"/>
    <property type="project" value="TreeGrafter"/>
</dbReference>
<evidence type="ECO:0000256" key="1">
    <source>
        <dbReference type="ARBA" id="ARBA00037999"/>
    </source>
</evidence>
<dbReference type="PANTHER" id="PTHR30244">
    <property type="entry name" value="TRANSAMINASE"/>
    <property type="match status" value="1"/>
</dbReference>
<sequence>MARLGFREWLAVGRVIAGGTLTRTERAGGACDRFENELAGFAGCNHALAVSSGTAALIAALQACGVGPGDEVLVPAYTWMASAGAVLQVGAVPVLVEVDETLTLDAKDFAAKITPRSRAVIPVHMLNRPCDMDRILPIAQEHGLKVIEDACQAVGIRYNGRVLGTLGDIGTFSFNQHKNMTCGEGGAVLTSNATLIDRARNAHDMGLGFRQANTLDTNEIFLGNNFRISEIQGAILRVQLRKLQGRINRMLRRVTMMADMLERNGYPIAKPHGNGPTASLVLTFDAEGEAIQFAERRGARRLFDSSKHVYTEWEPILTRKMAHPGVTPWAWAGNPNGPGPESCPKTIDLLKRSCAINSMPDVPMPVVRYLARKLAA</sequence>
<dbReference type="Pfam" id="PF01041">
    <property type="entry name" value="DegT_DnrJ_EryC1"/>
    <property type="match status" value="1"/>
</dbReference>